<dbReference type="PANTHER" id="PTHR21180">
    <property type="entry name" value="ENDONUCLEASE/EXONUCLEASE/PHOSPHATASE FAMILY DOMAIN-CONTAINING PROTEIN 1"/>
    <property type="match status" value="1"/>
</dbReference>
<dbReference type="Gene3D" id="1.10.150.280">
    <property type="entry name" value="AF1531-like domain"/>
    <property type="match status" value="1"/>
</dbReference>
<protein>
    <submittedName>
        <fullName evidence="2">DNA-binding protein</fullName>
    </submittedName>
</protein>
<feature type="domain" description="Helix-hairpin-helix DNA-binding motif class 1" evidence="1">
    <location>
        <begin position="29"/>
        <end position="48"/>
    </location>
</feature>
<keyword evidence="2" id="KW-0238">DNA-binding</keyword>
<organism evidence="2 3">
    <name type="scientific">Pelistega indica</name>
    <dbReference type="NCBI Taxonomy" id="1414851"/>
    <lineage>
        <taxon>Bacteria</taxon>
        <taxon>Pseudomonadati</taxon>
        <taxon>Pseudomonadota</taxon>
        <taxon>Betaproteobacteria</taxon>
        <taxon>Burkholderiales</taxon>
        <taxon>Alcaligenaceae</taxon>
        <taxon>Pelistega</taxon>
    </lineage>
</organism>
<dbReference type="RefSeq" id="WP_023948899.1">
    <property type="nucleotide sequence ID" value="NZ_AYSV01000005.1"/>
</dbReference>
<dbReference type="InterPro" id="IPR010994">
    <property type="entry name" value="RuvA_2-like"/>
</dbReference>
<proteinExistence type="predicted"/>
<dbReference type="GO" id="GO:0003677">
    <property type="term" value="F:DNA binding"/>
    <property type="evidence" value="ECO:0007669"/>
    <property type="project" value="UniProtKB-KW"/>
</dbReference>
<name>V8GBB9_9BURK</name>
<comment type="caution">
    <text evidence="2">The sequence shown here is derived from an EMBL/GenBank/DDBJ whole genome shotgun (WGS) entry which is preliminary data.</text>
</comment>
<dbReference type="InterPro" id="IPR051675">
    <property type="entry name" value="Endo/Exo/Phosphatase_dom_1"/>
</dbReference>
<gene>
    <name evidence="2" type="ORF">V757_00780</name>
</gene>
<dbReference type="PANTHER" id="PTHR21180:SF32">
    <property type="entry name" value="ENDONUCLEASE_EXONUCLEASE_PHOSPHATASE FAMILY DOMAIN-CONTAINING PROTEIN 1"/>
    <property type="match status" value="1"/>
</dbReference>
<dbReference type="InterPro" id="IPR003583">
    <property type="entry name" value="Hlx-hairpin-Hlx_DNA-bd_motif"/>
</dbReference>
<evidence type="ECO:0000313" key="2">
    <source>
        <dbReference type="EMBL" id="ETD73023.1"/>
    </source>
</evidence>
<dbReference type="EMBL" id="AYSV01000005">
    <property type="protein sequence ID" value="ETD73023.1"/>
    <property type="molecule type" value="Genomic_DNA"/>
</dbReference>
<reference evidence="2 3" key="1">
    <citation type="submission" date="2013-11" db="EMBL/GenBank/DDBJ databases">
        <title>Genomic analysis of Pelistega sp. HM-7.</title>
        <authorList>
            <person name="Kumbhare S.V."/>
            <person name="Shetty S.A."/>
            <person name="Sharma O."/>
            <person name="Dhotre D.P."/>
        </authorList>
    </citation>
    <scope>NUCLEOTIDE SEQUENCE [LARGE SCALE GENOMIC DNA]</scope>
    <source>
        <strain evidence="2 3">HM-7</strain>
    </source>
</reference>
<dbReference type="SUPFAM" id="SSF47781">
    <property type="entry name" value="RuvA domain 2-like"/>
    <property type="match status" value="1"/>
</dbReference>
<accession>V8GBB9</accession>
<keyword evidence="3" id="KW-1185">Reference proteome</keyword>
<evidence type="ECO:0000313" key="3">
    <source>
        <dbReference type="Proteomes" id="UP000018766"/>
    </source>
</evidence>
<dbReference type="SMART" id="SM00278">
    <property type="entry name" value="HhH1"/>
    <property type="match status" value="1"/>
</dbReference>
<dbReference type="Proteomes" id="UP000018766">
    <property type="component" value="Unassembled WGS sequence"/>
</dbReference>
<dbReference type="GO" id="GO:0006281">
    <property type="term" value="P:DNA repair"/>
    <property type="evidence" value="ECO:0007669"/>
    <property type="project" value="InterPro"/>
</dbReference>
<dbReference type="Pfam" id="PF12836">
    <property type="entry name" value="HHH_3"/>
    <property type="match status" value="1"/>
</dbReference>
<sequence>MNKIMIVLIAFFSFIQMSFAININQANKEELLELKGVGEKTATLIVEERQKNGAFISIEDVGRRIKGLGKKKLDKLVKQGLQVESEKRMQESEPRQLYNSSSAAVKKSEQIYKHVTILDMTSSSRNKLDTMMVRPKKRE</sequence>
<dbReference type="AlphaFoldDB" id="V8GBB9"/>
<evidence type="ECO:0000259" key="1">
    <source>
        <dbReference type="SMART" id="SM00278"/>
    </source>
</evidence>